<protein>
    <submittedName>
        <fullName evidence="2">Bacteriophage protein</fullName>
    </submittedName>
</protein>
<reference evidence="2 3" key="1">
    <citation type="submission" date="2015-03" db="EMBL/GenBank/DDBJ databases">
        <authorList>
            <person name="Murphy D."/>
        </authorList>
    </citation>
    <scope>NUCLEOTIDE SEQUENCE [LARGE SCALE GENOMIC DNA]</scope>
    <source>
        <strain evidence="2 3">D16</strain>
    </source>
</reference>
<dbReference type="EMBL" id="CTEF01000002">
    <property type="protein sequence ID" value="CQD15835.1"/>
    <property type="molecule type" value="Genomic_DNA"/>
</dbReference>
<dbReference type="RefSeq" id="WP_085142974.1">
    <property type="nucleotide sequence ID" value="NZ_JACKVA010000026.1"/>
</dbReference>
<accession>A0A0U1DG97</accession>
<evidence type="ECO:0000313" key="2">
    <source>
        <dbReference type="EMBL" id="CQD15835.1"/>
    </source>
</evidence>
<evidence type="ECO:0000313" key="3">
    <source>
        <dbReference type="Proteomes" id="UP000182227"/>
    </source>
</evidence>
<dbReference type="InterPro" id="IPR007499">
    <property type="entry name" value="ERF_bacteria_virus"/>
</dbReference>
<dbReference type="Pfam" id="PF04404">
    <property type="entry name" value="ERF"/>
    <property type="match status" value="1"/>
</dbReference>
<dbReference type="GeneID" id="44300039"/>
<organism evidence="2 3">
    <name type="scientific">Mycolicibacterium conceptionense</name>
    <dbReference type="NCBI Taxonomy" id="451644"/>
    <lineage>
        <taxon>Bacteria</taxon>
        <taxon>Bacillati</taxon>
        <taxon>Actinomycetota</taxon>
        <taxon>Actinomycetes</taxon>
        <taxon>Mycobacteriales</taxon>
        <taxon>Mycobacteriaceae</taxon>
        <taxon>Mycolicibacterium</taxon>
    </lineage>
</organism>
<dbReference type="Proteomes" id="UP000182227">
    <property type="component" value="Unassembled WGS sequence"/>
</dbReference>
<proteinExistence type="predicted"/>
<dbReference type="AlphaFoldDB" id="A0A0U1DG97"/>
<name>A0A0U1DG97_9MYCO</name>
<sequence length="201" mass="21684">MTTVRQALHAVMRDVGAVKKGDRNTQGNFNFRGIDAVTNAVYPALVEHGVIVAPKVLDYQYGTVVVGHKRTEMGHARLMVEFTFYGPEDDQIVAVTAGEAFDSGDKATAKAHSVAFRTALLQTLCLPTDEPDPDSTSYERAPKSAEDEARDRLLEVCESLGVQPQAVAQRFKDEVGADIRQADAASVMAFADTLMAEGVPA</sequence>
<gene>
    <name evidence="2" type="ORF">BN970_03336</name>
</gene>
<feature type="region of interest" description="Disordered" evidence="1">
    <location>
        <begin position="127"/>
        <end position="147"/>
    </location>
</feature>
<evidence type="ECO:0000256" key="1">
    <source>
        <dbReference type="SAM" id="MobiDB-lite"/>
    </source>
</evidence>